<proteinExistence type="predicted"/>
<reference evidence="1 2" key="1">
    <citation type="submission" date="2020-09" db="EMBL/GenBank/DDBJ databases">
        <title>Methylomonas albis sp. nov. and Methylomonas fluvii sp. nov.: Two cold-adapted methanotrophs from the River Elbe and an amended description of Methylovulum psychrotolerans strain Eb1.</title>
        <authorList>
            <person name="Bussmann I.K."/>
            <person name="Klings K.-W."/>
            <person name="Warnstedt J."/>
            <person name="Hoppert M."/>
            <person name="Saborowski A."/>
            <person name="Horn F."/>
            <person name="Liebner S."/>
        </authorList>
    </citation>
    <scope>NUCLEOTIDE SEQUENCE [LARGE SCALE GENOMIC DNA]</scope>
    <source>
        <strain evidence="1 2">EbA</strain>
    </source>
</reference>
<keyword evidence="2" id="KW-1185">Reference proteome</keyword>
<evidence type="ECO:0000313" key="2">
    <source>
        <dbReference type="Proteomes" id="UP000652176"/>
    </source>
</evidence>
<protein>
    <submittedName>
        <fullName evidence="1">Uncharacterized protein</fullName>
    </submittedName>
</protein>
<evidence type="ECO:0000313" key="1">
    <source>
        <dbReference type="EMBL" id="MBD9357495.1"/>
    </source>
</evidence>
<accession>A0ABR9D355</accession>
<comment type="caution">
    <text evidence="1">The sequence shown here is derived from an EMBL/GenBank/DDBJ whole genome shotgun (WGS) entry which is preliminary data.</text>
</comment>
<sequence length="98" mass="10959">MEKIKALGWKHSKGTLEDSTPYDFVTVYAIARMESKDNQRGLAGVDFRALPEIKEQLQKIQFGQGVVELQVEFEKIATGKGMFKDYIVNVQPPVAKAG</sequence>
<organism evidence="1 2">
    <name type="scientific">Methylomonas albis</name>
    <dbReference type="NCBI Taxonomy" id="1854563"/>
    <lineage>
        <taxon>Bacteria</taxon>
        <taxon>Pseudomonadati</taxon>
        <taxon>Pseudomonadota</taxon>
        <taxon>Gammaproteobacteria</taxon>
        <taxon>Methylococcales</taxon>
        <taxon>Methylococcaceae</taxon>
        <taxon>Methylomonas</taxon>
    </lineage>
</organism>
<name>A0ABR9D355_9GAMM</name>
<dbReference type="Proteomes" id="UP000652176">
    <property type="component" value="Unassembled WGS sequence"/>
</dbReference>
<gene>
    <name evidence="1" type="ORF">IE877_16700</name>
</gene>
<dbReference type="EMBL" id="JACXSS010000001">
    <property type="protein sequence ID" value="MBD9357495.1"/>
    <property type="molecule type" value="Genomic_DNA"/>
</dbReference>
<dbReference type="RefSeq" id="WP_192375770.1">
    <property type="nucleotide sequence ID" value="NZ_CAJHIV010000001.1"/>
</dbReference>